<proteinExistence type="predicted"/>
<feature type="transmembrane region" description="Helical" evidence="1">
    <location>
        <begin position="87"/>
        <end position="115"/>
    </location>
</feature>
<organism evidence="2 3">
    <name type="scientific">Amphimedon queenslandica</name>
    <name type="common">Sponge</name>
    <dbReference type="NCBI Taxonomy" id="400682"/>
    <lineage>
        <taxon>Eukaryota</taxon>
        <taxon>Metazoa</taxon>
        <taxon>Porifera</taxon>
        <taxon>Demospongiae</taxon>
        <taxon>Heteroscleromorpha</taxon>
        <taxon>Haplosclerida</taxon>
        <taxon>Niphatidae</taxon>
        <taxon>Amphimedon</taxon>
    </lineage>
</organism>
<keyword evidence="3" id="KW-1185">Reference proteome</keyword>
<dbReference type="KEGG" id="aqu:109585744"/>
<keyword evidence="1" id="KW-0472">Membrane</keyword>
<dbReference type="AlphaFoldDB" id="A0AAN0JKW9"/>
<reference evidence="2" key="2">
    <citation type="submission" date="2024-06" db="UniProtKB">
        <authorList>
            <consortium name="EnsemblMetazoa"/>
        </authorList>
    </citation>
    <scope>IDENTIFICATION</scope>
</reference>
<accession>A0AAN0JKW9</accession>
<name>A0AAN0JKW9_AMPQE</name>
<evidence type="ECO:0000313" key="3">
    <source>
        <dbReference type="Proteomes" id="UP000007879"/>
    </source>
</evidence>
<protein>
    <submittedName>
        <fullName evidence="2">Uncharacterized protein</fullName>
    </submittedName>
</protein>
<dbReference type="EnsemblMetazoa" id="XM_020001870.1">
    <property type="protein sequence ID" value="XP_019857429.1"/>
    <property type="gene ID" value="LOC109585744"/>
</dbReference>
<dbReference type="Proteomes" id="UP000007879">
    <property type="component" value="Unassembled WGS sequence"/>
</dbReference>
<dbReference type="RefSeq" id="XP_019857429.1">
    <property type="nucleotide sequence ID" value="XM_020001870.1"/>
</dbReference>
<keyword evidence="1" id="KW-0812">Transmembrane</keyword>
<reference evidence="3" key="1">
    <citation type="journal article" date="2010" name="Nature">
        <title>The Amphimedon queenslandica genome and the evolution of animal complexity.</title>
        <authorList>
            <person name="Srivastava M."/>
            <person name="Simakov O."/>
            <person name="Chapman J."/>
            <person name="Fahey B."/>
            <person name="Gauthier M.E."/>
            <person name="Mitros T."/>
            <person name="Richards G.S."/>
            <person name="Conaco C."/>
            <person name="Dacre M."/>
            <person name="Hellsten U."/>
            <person name="Larroux C."/>
            <person name="Putnam N.H."/>
            <person name="Stanke M."/>
            <person name="Adamska M."/>
            <person name="Darling A."/>
            <person name="Degnan S.M."/>
            <person name="Oakley T.H."/>
            <person name="Plachetzki D.C."/>
            <person name="Zhai Y."/>
            <person name="Adamski M."/>
            <person name="Calcino A."/>
            <person name="Cummins S.F."/>
            <person name="Goodstein D.M."/>
            <person name="Harris C."/>
            <person name="Jackson D.J."/>
            <person name="Leys S.P."/>
            <person name="Shu S."/>
            <person name="Woodcroft B.J."/>
            <person name="Vervoort M."/>
            <person name="Kosik K.S."/>
            <person name="Manning G."/>
            <person name="Degnan B.M."/>
            <person name="Rokhsar D.S."/>
        </authorList>
    </citation>
    <scope>NUCLEOTIDE SEQUENCE [LARGE SCALE GENOMIC DNA]</scope>
</reference>
<keyword evidence="1" id="KW-1133">Transmembrane helix</keyword>
<evidence type="ECO:0000256" key="1">
    <source>
        <dbReference type="SAM" id="Phobius"/>
    </source>
</evidence>
<sequence length="142" mass="15459">MTKFLITDSVISITTSTFGITVHSSISDIVVTSSLSAAPTVTDTVIYFTDTATKITKLETTNKTLITTTSTDTATKITKLETNNKTLIITTSAAAGGVCSIVFLTIIFFCSYFALKRRKQMSIAQIQGEPQLCQALPYWKKK</sequence>
<evidence type="ECO:0000313" key="2">
    <source>
        <dbReference type="EnsemblMetazoa" id="XP_019857429.1"/>
    </source>
</evidence>
<dbReference type="GeneID" id="109585744"/>